<keyword evidence="4" id="KW-1185">Reference proteome</keyword>
<accession>A0A1L7XR84</accession>
<dbReference type="OrthoDB" id="3792661at2759"/>
<dbReference type="AlphaFoldDB" id="A0A1L7XR84"/>
<feature type="chain" id="PRO_5011978812" description="Peptidase A1 domain-containing protein" evidence="2">
    <location>
        <begin position="22"/>
        <end position="277"/>
    </location>
</feature>
<dbReference type="EMBL" id="FJOG01000045">
    <property type="protein sequence ID" value="CZR67571.1"/>
    <property type="molecule type" value="Genomic_DNA"/>
</dbReference>
<evidence type="ECO:0000313" key="3">
    <source>
        <dbReference type="EMBL" id="CZR67571.1"/>
    </source>
</evidence>
<evidence type="ECO:0000313" key="4">
    <source>
        <dbReference type="Proteomes" id="UP000184330"/>
    </source>
</evidence>
<keyword evidence="1" id="KW-0812">Transmembrane</keyword>
<feature type="transmembrane region" description="Helical" evidence="1">
    <location>
        <begin position="258"/>
        <end position="276"/>
    </location>
</feature>
<feature type="signal peptide" evidence="2">
    <location>
        <begin position="1"/>
        <end position="21"/>
    </location>
</feature>
<keyword evidence="1" id="KW-1133">Transmembrane helix</keyword>
<gene>
    <name evidence="3" type="ORF">PAC_17470</name>
</gene>
<proteinExistence type="predicted"/>
<keyword evidence="1" id="KW-0472">Membrane</keyword>
<reference evidence="3 4" key="1">
    <citation type="submission" date="2016-03" db="EMBL/GenBank/DDBJ databases">
        <authorList>
            <person name="Ploux O."/>
        </authorList>
    </citation>
    <scope>NUCLEOTIDE SEQUENCE [LARGE SCALE GENOMIC DNA]</scope>
    <source>
        <strain evidence="3 4">UAMH 11012</strain>
    </source>
</reference>
<name>A0A1L7XR84_9HELO</name>
<protein>
    <recommendedName>
        <fullName evidence="5">Peptidase A1 domain-containing protein</fullName>
    </recommendedName>
</protein>
<evidence type="ECO:0000256" key="2">
    <source>
        <dbReference type="SAM" id="SignalP"/>
    </source>
</evidence>
<keyword evidence="2" id="KW-0732">Signal</keyword>
<organism evidence="3 4">
    <name type="scientific">Phialocephala subalpina</name>
    <dbReference type="NCBI Taxonomy" id="576137"/>
    <lineage>
        <taxon>Eukaryota</taxon>
        <taxon>Fungi</taxon>
        <taxon>Dikarya</taxon>
        <taxon>Ascomycota</taxon>
        <taxon>Pezizomycotina</taxon>
        <taxon>Leotiomycetes</taxon>
        <taxon>Helotiales</taxon>
        <taxon>Mollisiaceae</taxon>
        <taxon>Phialocephala</taxon>
        <taxon>Phialocephala fortinii species complex</taxon>
    </lineage>
</organism>
<dbReference type="Proteomes" id="UP000184330">
    <property type="component" value="Unassembled WGS sequence"/>
</dbReference>
<evidence type="ECO:0008006" key="5">
    <source>
        <dbReference type="Google" id="ProtNLM"/>
    </source>
</evidence>
<sequence>MATPSLLYLLLFCSQHILTVAQLQFISYNGTLSGRHKPVFGRNPFYFSLFALGNLANPPFPQCGDASCTFDSTYVLSFISAEDECIVNAIGQECNGVYSSGEVYYQPIEVLNLKPATIAPIQLAGASGRNMAGDQSTSGNLTVDNGFKFQQPHNYTLAGVTPHFDDPLFFSWNSSTPFAYTPNFTNGTTSAFFTPTAPYGVVTTSFSGSRVDDLHNYHPLNSSNPKVLSFMFANGSKIKFKGDVAFESQASSGFQMAGMQWIVSLMLTGLASFVLFF</sequence>
<evidence type="ECO:0000256" key="1">
    <source>
        <dbReference type="SAM" id="Phobius"/>
    </source>
</evidence>